<gene>
    <name evidence="1" type="ORF">DFR70_119168</name>
</gene>
<dbReference type="EMBL" id="QJKF01000019">
    <property type="protein sequence ID" value="PXX56616.1"/>
    <property type="molecule type" value="Genomic_DNA"/>
</dbReference>
<accession>A0A318JR16</accession>
<comment type="caution">
    <text evidence="1">The sequence shown here is derived from an EMBL/GenBank/DDBJ whole genome shotgun (WGS) entry which is preliminary data.</text>
</comment>
<dbReference type="AlphaFoldDB" id="A0A318JR16"/>
<evidence type="ECO:0000313" key="1">
    <source>
        <dbReference type="EMBL" id="PXX56616.1"/>
    </source>
</evidence>
<name>A0A318JR16_9NOCA</name>
<keyword evidence="2" id="KW-1185">Reference proteome</keyword>
<sequence>MAEPSRRARIATTAAVAAADGRNVSSPEDVRSALFDGQPSVLEAHWPRVGRELLRRGQINDFDRAAPQEALAYPELVELVRSIVPGPVHEKFNSAQPVSITYSVKGPDAEEFRAVIDGVG</sequence>
<evidence type="ECO:0000313" key="2">
    <source>
        <dbReference type="Proteomes" id="UP000247569"/>
    </source>
</evidence>
<protein>
    <submittedName>
        <fullName evidence="1">Uncharacterized protein</fullName>
    </submittedName>
</protein>
<dbReference type="Proteomes" id="UP000247569">
    <property type="component" value="Unassembled WGS sequence"/>
</dbReference>
<proteinExistence type="predicted"/>
<organism evidence="1 2">
    <name type="scientific">Nocardia tenerifensis</name>
    <dbReference type="NCBI Taxonomy" id="228006"/>
    <lineage>
        <taxon>Bacteria</taxon>
        <taxon>Bacillati</taxon>
        <taxon>Actinomycetota</taxon>
        <taxon>Actinomycetes</taxon>
        <taxon>Mycobacteriales</taxon>
        <taxon>Nocardiaceae</taxon>
        <taxon>Nocardia</taxon>
    </lineage>
</organism>
<reference evidence="1 2" key="1">
    <citation type="submission" date="2018-05" db="EMBL/GenBank/DDBJ databases">
        <title>Genomic Encyclopedia of Type Strains, Phase IV (KMG-IV): sequencing the most valuable type-strain genomes for metagenomic binning, comparative biology and taxonomic classification.</title>
        <authorList>
            <person name="Goeker M."/>
        </authorList>
    </citation>
    <scope>NUCLEOTIDE SEQUENCE [LARGE SCALE GENOMIC DNA]</scope>
    <source>
        <strain evidence="1 2">DSM 44704</strain>
    </source>
</reference>